<evidence type="ECO:0000313" key="1">
    <source>
        <dbReference type="EMBL" id="OJG14994.1"/>
    </source>
</evidence>
<accession>A0A1L8R5H3</accession>
<dbReference type="Proteomes" id="UP000182835">
    <property type="component" value="Unassembled WGS sequence"/>
</dbReference>
<reference evidence="1 2" key="1">
    <citation type="submission" date="2014-12" db="EMBL/GenBank/DDBJ databases">
        <title>Draft genome sequences of 29 type strains of Enterococci.</title>
        <authorList>
            <person name="Zhong Z."/>
            <person name="Sun Z."/>
            <person name="Liu W."/>
            <person name="Zhang W."/>
            <person name="Zhang H."/>
        </authorList>
    </citation>
    <scope>NUCLEOTIDE SEQUENCE [LARGE SCALE GENOMIC DNA]</scope>
    <source>
        <strain evidence="1 2">DSM 21207</strain>
    </source>
</reference>
<dbReference type="AlphaFoldDB" id="A0A1L8R5H3"/>
<sequence>MKTLYHFATFCILFHQKNQLVFLYKIPQQKIGIEEIT</sequence>
<organism evidence="1 2">
    <name type="scientific">Enterococcus canintestini</name>
    <dbReference type="NCBI Taxonomy" id="317010"/>
    <lineage>
        <taxon>Bacteria</taxon>
        <taxon>Bacillati</taxon>
        <taxon>Bacillota</taxon>
        <taxon>Bacilli</taxon>
        <taxon>Lactobacillales</taxon>
        <taxon>Enterococcaceae</taxon>
        <taxon>Enterococcus</taxon>
    </lineage>
</organism>
<name>A0A1L8R5H3_9ENTE</name>
<proteinExistence type="predicted"/>
<gene>
    <name evidence="1" type="ORF">RU96_GL000394</name>
</gene>
<dbReference type="EMBL" id="JXKG01000011">
    <property type="protein sequence ID" value="OJG14994.1"/>
    <property type="molecule type" value="Genomic_DNA"/>
</dbReference>
<protein>
    <submittedName>
        <fullName evidence="1">Uncharacterized protein</fullName>
    </submittedName>
</protein>
<evidence type="ECO:0000313" key="2">
    <source>
        <dbReference type="Proteomes" id="UP000182835"/>
    </source>
</evidence>
<comment type="caution">
    <text evidence="1">The sequence shown here is derived from an EMBL/GenBank/DDBJ whole genome shotgun (WGS) entry which is preliminary data.</text>
</comment>